<comment type="caution">
    <text evidence="2">The sequence shown here is derived from an EMBL/GenBank/DDBJ whole genome shotgun (WGS) entry which is preliminary data.</text>
</comment>
<dbReference type="EMBL" id="JAYMYQ010000005">
    <property type="protein sequence ID" value="KAK7328361.1"/>
    <property type="molecule type" value="Genomic_DNA"/>
</dbReference>
<evidence type="ECO:0000313" key="3">
    <source>
        <dbReference type="Proteomes" id="UP001367508"/>
    </source>
</evidence>
<evidence type="ECO:0000256" key="1">
    <source>
        <dbReference type="SAM" id="Phobius"/>
    </source>
</evidence>
<keyword evidence="3" id="KW-1185">Reference proteome</keyword>
<name>A0AAN9L423_CANGL</name>
<accession>A0AAN9L423</accession>
<feature type="transmembrane region" description="Helical" evidence="1">
    <location>
        <begin position="89"/>
        <end position="112"/>
    </location>
</feature>
<reference evidence="2 3" key="1">
    <citation type="submission" date="2024-01" db="EMBL/GenBank/DDBJ databases">
        <title>The genomes of 5 underutilized Papilionoideae crops provide insights into root nodulation and disease resistanc.</title>
        <authorList>
            <person name="Jiang F."/>
        </authorList>
    </citation>
    <scope>NUCLEOTIDE SEQUENCE [LARGE SCALE GENOMIC DNA]</scope>
    <source>
        <strain evidence="2">LVBAO_FW01</strain>
        <tissue evidence="2">Leaves</tissue>
    </source>
</reference>
<keyword evidence="1" id="KW-1133">Transmembrane helix</keyword>
<sequence>MFRLYSVQCMHRKFHSTVHYDTNVMLDFSPYQSLANSVFTAVSGTGNSFDPFVCPGRGPSVHPKLYLSNSPDPGIGISTGSSPDICSSIGASAIFFLVLGLVLGLRMLLILLY</sequence>
<organism evidence="2 3">
    <name type="scientific">Canavalia gladiata</name>
    <name type="common">Sword bean</name>
    <name type="synonym">Dolichos gladiatus</name>
    <dbReference type="NCBI Taxonomy" id="3824"/>
    <lineage>
        <taxon>Eukaryota</taxon>
        <taxon>Viridiplantae</taxon>
        <taxon>Streptophyta</taxon>
        <taxon>Embryophyta</taxon>
        <taxon>Tracheophyta</taxon>
        <taxon>Spermatophyta</taxon>
        <taxon>Magnoliopsida</taxon>
        <taxon>eudicotyledons</taxon>
        <taxon>Gunneridae</taxon>
        <taxon>Pentapetalae</taxon>
        <taxon>rosids</taxon>
        <taxon>fabids</taxon>
        <taxon>Fabales</taxon>
        <taxon>Fabaceae</taxon>
        <taxon>Papilionoideae</taxon>
        <taxon>50 kb inversion clade</taxon>
        <taxon>NPAAA clade</taxon>
        <taxon>indigoferoid/millettioid clade</taxon>
        <taxon>Phaseoleae</taxon>
        <taxon>Canavalia</taxon>
    </lineage>
</organism>
<gene>
    <name evidence="2" type="ORF">VNO77_22466</name>
</gene>
<protein>
    <submittedName>
        <fullName evidence="2">Uncharacterized protein</fullName>
    </submittedName>
</protein>
<proteinExistence type="predicted"/>
<dbReference type="Proteomes" id="UP001367508">
    <property type="component" value="Unassembled WGS sequence"/>
</dbReference>
<evidence type="ECO:0000313" key="2">
    <source>
        <dbReference type="EMBL" id="KAK7328361.1"/>
    </source>
</evidence>
<keyword evidence="1" id="KW-0472">Membrane</keyword>
<keyword evidence="1" id="KW-0812">Transmembrane</keyword>
<dbReference type="AlphaFoldDB" id="A0AAN9L423"/>